<dbReference type="PANTHER" id="PTHR43817:SF1">
    <property type="entry name" value="HYDROLASE, FAMILY 43, PUTATIVE (AFU_ORTHOLOGUE AFUA_3G01660)-RELATED"/>
    <property type="match status" value="1"/>
</dbReference>
<feature type="signal peptide" evidence="3">
    <location>
        <begin position="1"/>
        <end position="19"/>
    </location>
</feature>
<dbReference type="AlphaFoldDB" id="A0A512RSW0"/>
<protein>
    <recommendedName>
        <fullName evidence="6">Glycosyl hydrolases family 2 sugar binding domain-containing protein</fullName>
    </recommendedName>
</protein>
<dbReference type="NCBIfam" id="NF045579">
    <property type="entry name" value="rhamnoside_JR"/>
    <property type="match status" value="1"/>
</dbReference>
<dbReference type="EMBL" id="BKAU01000009">
    <property type="protein sequence ID" value="GEP98791.1"/>
    <property type="molecule type" value="Genomic_DNA"/>
</dbReference>
<keyword evidence="2" id="KW-0378">Hydrolase</keyword>
<dbReference type="Pfam" id="PF17132">
    <property type="entry name" value="Glyco_hydro_106"/>
    <property type="match status" value="2"/>
</dbReference>
<dbReference type="Gene3D" id="2.60.120.260">
    <property type="entry name" value="Galactose-binding domain-like"/>
    <property type="match status" value="1"/>
</dbReference>
<keyword evidence="1 3" id="KW-0732">Signal</keyword>
<feature type="chain" id="PRO_5021833440" description="Glycosyl hydrolases family 2 sugar binding domain-containing protein" evidence="3">
    <location>
        <begin position="20"/>
        <end position="1160"/>
    </location>
</feature>
<dbReference type="RefSeq" id="WP_186831269.1">
    <property type="nucleotide sequence ID" value="NZ_BKAU01000009.1"/>
</dbReference>
<organism evidence="4 5">
    <name type="scientific">Chitinophaga cymbidii</name>
    <dbReference type="NCBI Taxonomy" id="1096750"/>
    <lineage>
        <taxon>Bacteria</taxon>
        <taxon>Pseudomonadati</taxon>
        <taxon>Bacteroidota</taxon>
        <taxon>Chitinophagia</taxon>
        <taxon>Chitinophagales</taxon>
        <taxon>Chitinophagaceae</taxon>
        <taxon>Chitinophaga</taxon>
    </lineage>
</organism>
<dbReference type="InterPro" id="IPR008979">
    <property type="entry name" value="Galactose-bd-like_sf"/>
</dbReference>
<evidence type="ECO:0008006" key="6">
    <source>
        <dbReference type="Google" id="ProtNLM"/>
    </source>
</evidence>
<reference evidence="4 5" key="1">
    <citation type="submission" date="2019-07" db="EMBL/GenBank/DDBJ databases">
        <title>Whole genome shotgun sequence of Chitinophaga cymbidii NBRC 109752.</title>
        <authorList>
            <person name="Hosoyama A."/>
            <person name="Uohara A."/>
            <person name="Ohji S."/>
            <person name="Ichikawa N."/>
        </authorList>
    </citation>
    <scope>NUCLEOTIDE SEQUENCE [LARGE SCALE GENOMIC DNA]</scope>
    <source>
        <strain evidence="4 5">NBRC 109752</strain>
    </source>
</reference>
<gene>
    <name evidence="4" type="ORF">CCY01nite_50510</name>
</gene>
<evidence type="ECO:0000313" key="5">
    <source>
        <dbReference type="Proteomes" id="UP000321436"/>
    </source>
</evidence>
<evidence type="ECO:0000256" key="1">
    <source>
        <dbReference type="ARBA" id="ARBA00022729"/>
    </source>
</evidence>
<sequence length="1160" mass="131038">MKLKALLAASLLACLAASGQDVHQFKDPSDDYRPWIFWDWINDMVTKKGITSDLEQFKKFGLSGTLIMLVGSETNDRQMWSDHHMPNPIISQTPAFFDAWKFAAQESARVGLTISSQCGPGWCHSGGPWVKPDQAVQHIAYTETKIAGTDRTVTLRVDDQPVGKAKAFHSAFSIDDLPVEVRIDLEQAVPVDAIYLHPFDNNDKKRFGMPAAFNITVAGKEDFSDSVTYTLRTGDAVPALFLKKNNKKIQHIRITTAGNYSVLREGKTQYLLALEEIVVMSGGRNVARNAAVHTSGSIEAFGYSAGAINDGFGMTLFNRVNDNTYILLRPGFDYYTSDIAIVAFPDKTQVSPAEVIDLTSKVQQGTITWKAPAGNWVIRRYAMRNALAYNRPPPVGGKGLECDKLDKLAVNAMFDSMVGRFIRESPQLAGNTIRAFEADSWEVGNPEWTVHFREEFIKRRGYDPAPWLITYKSDRVLGNEDLGKRFANDLYLTQTDLFAENFFSNLSGKADSLGMQFMTEPYTAPFDPVRMAGRVQVPMCEFWVSTERMHTARWAASAANTYGRKEVAAEAYTGRWNDGNWKMDPYAIKRVGDLAFCNGVNKMVLHGTALQPWGMDQKPGMNMFFWGTMFVPAQTWLQSGRAWTNYLSRCQYMLQQGRNVADVVGLLPTLDWEYTMPMGLHKKYNYDLVSEELLLNKMDVKDGYFTLPSGAKYRVLLLPETKGKMAPEMLRRIGYLLRKGGTIVCRDKPYHAPGLLNYQQNDSLVRQLTDELWGRMDGSTIVENKVGAGRLIWMKEVWKDEFDAERDYFLQTRTKGWEFWEEPAMTTRWSPAFMKLLKSVTPPDVEVLHASGKAMGWGGFPETAAGVRQGEDAVAWTHRLLGNTDIYFVSSQVATEQQAELMFRVKDKIPVIWDPETGKQYRCKEWAQEGDRIRVKIPFTPFGAVFILFQPAGNLPAGLYGMPEIKDSMPLNLAWDVRFPEGYGAPSQARLTAGSWSDSKEFGIKYFSGTATYQANINCTKKQLQSGVILSLGTVKNLAEVIINGSVVDTLWKPPYQSDISDFLRPGENSITLKITNTWWNRMVGDEQLPADLEWRENLRYAGNDFKGYELKEFPAWVWTNETRPSSKRVTFTPWRFVEKDSELLPAGLIGPVKLLFYER</sequence>
<dbReference type="GO" id="GO:0016787">
    <property type="term" value="F:hydrolase activity"/>
    <property type="evidence" value="ECO:0007669"/>
    <property type="project" value="UniProtKB-KW"/>
</dbReference>
<evidence type="ECO:0000256" key="2">
    <source>
        <dbReference type="ARBA" id="ARBA00022801"/>
    </source>
</evidence>
<name>A0A512RSW0_9BACT</name>
<accession>A0A512RSW0</accession>
<dbReference type="PANTHER" id="PTHR43817">
    <property type="entry name" value="GLYCOSYL HYDROLASE"/>
    <property type="match status" value="1"/>
</dbReference>
<proteinExistence type="predicted"/>
<evidence type="ECO:0000313" key="4">
    <source>
        <dbReference type="EMBL" id="GEP98791.1"/>
    </source>
</evidence>
<keyword evidence="5" id="KW-1185">Reference proteome</keyword>
<dbReference type="Proteomes" id="UP000321436">
    <property type="component" value="Unassembled WGS sequence"/>
</dbReference>
<comment type="caution">
    <text evidence="4">The sequence shown here is derived from an EMBL/GenBank/DDBJ whole genome shotgun (WGS) entry which is preliminary data.</text>
</comment>
<evidence type="ECO:0000256" key="3">
    <source>
        <dbReference type="SAM" id="SignalP"/>
    </source>
</evidence>
<dbReference type="SUPFAM" id="SSF49785">
    <property type="entry name" value="Galactose-binding domain-like"/>
    <property type="match status" value="1"/>
</dbReference>